<sequence length="215" mass="22899">MSALPNARSDTSSDCAATAQRLARALLRYAPPGHPDAGFFATVLGKSLAHSDLGRSGLPPEALRDLLAQLFPGAPAAHDLALAALREQGAAYAAREPDDAQAKFTGMLRALLEAWRAPETDTTPWVTGVLAQACLRPDHLWRDLGLSGREDVTALLARHYPGLVARNVRNLRWKQFLAYSAHEHAGLPPAAAPGCPDCEDYGFCYPSAAADGPPQ</sequence>
<dbReference type="RefSeq" id="WP_174715663.1">
    <property type="nucleotide sequence ID" value="NZ_CP054569.1"/>
</dbReference>
<evidence type="ECO:0000313" key="2">
    <source>
        <dbReference type="Proteomes" id="UP000509782"/>
    </source>
</evidence>
<evidence type="ECO:0000313" key="1">
    <source>
        <dbReference type="EMBL" id="QKQ45653.1"/>
    </source>
</evidence>
<protein>
    <submittedName>
        <fullName evidence="1">Nitrogen fixation protein NifQ</fullName>
    </submittedName>
</protein>
<reference evidence="1 2" key="1">
    <citation type="submission" date="2020-05" db="EMBL/GenBank/DDBJ databases">
        <title>FDA dAtabase for Regulatory Grade micrObial Sequences (FDA-ARGOS): Supporting development and validation of Infectious Disease Dx tests.</title>
        <authorList>
            <person name="Sproer C."/>
            <person name="Gronow S."/>
            <person name="Severitt S."/>
            <person name="Schroder I."/>
            <person name="Tallon L."/>
            <person name="Sadzewicz L."/>
            <person name="Zhao X."/>
            <person name="Vavikolanu K."/>
            <person name="Mehta A."/>
            <person name="Aluvathingal J."/>
            <person name="Nadendla S."/>
            <person name="Myers T."/>
            <person name="Yan Y."/>
            <person name="Sichtig H."/>
        </authorList>
    </citation>
    <scope>NUCLEOTIDE SEQUENCE [LARGE SCALE GENOMIC DNA]</scope>
    <source>
        <strain evidence="1 2">FDAARGOS_787</strain>
    </source>
</reference>
<organism evidence="1 2">
    <name type="scientific">Achromobacter denitrificans</name>
    <name type="common">Alcaligenes denitrificans</name>
    <dbReference type="NCBI Taxonomy" id="32002"/>
    <lineage>
        <taxon>Bacteria</taxon>
        <taxon>Pseudomonadati</taxon>
        <taxon>Pseudomonadota</taxon>
        <taxon>Betaproteobacteria</taxon>
        <taxon>Burkholderiales</taxon>
        <taxon>Alcaligenaceae</taxon>
        <taxon>Achromobacter</taxon>
    </lineage>
</organism>
<dbReference type="Pfam" id="PF04891">
    <property type="entry name" value="NifQ"/>
    <property type="match status" value="1"/>
</dbReference>
<dbReference type="GO" id="GO:0009399">
    <property type="term" value="P:nitrogen fixation"/>
    <property type="evidence" value="ECO:0007669"/>
    <property type="project" value="InterPro"/>
</dbReference>
<dbReference type="GO" id="GO:0030151">
    <property type="term" value="F:molybdenum ion binding"/>
    <property type="evidence" value="ECO:0007669"/>
    <property type="project" value="InterPro"/>
</dbReference>
<dbReference type="Proteomes" id="UP000509782">
    <property type="component" value="Chromosome"/>
</dbReference>
<accession>A0A6N0JFA2</accession>
<gene>
    <name evidence="1" type="ORF">FOC81_02600</name>
</gene>
<dbReference type="AlphaFoldDB" id="A0A6N0JFA2"/>
<proteinExistence type="predicted"/>
<dbReference type="InterPro" id="IPR006975">
    <property type="entry name" value="NifQ"/>
</dbReference>
<name>A0A6N0JFA2_ACHDE</name>
<dbReference type="EMBL" id="CP054569">
    <property type="protein sequence ID" value="QKQ45653.1"/>
    <property type="molecule type" value="Genomic_DNA"/>
</dbReference>